<sequence>MIANQEKGSTRYLTMATHHDVSPSRHVNPCFRFGPEPNSTANVGAIRRGDSISPSPRAAHPSPTPGWSDSPYYFW</sequence>
<reference evidence="3" key="1">
    <citation type="submission" date="2017-12" db="EMBL/GenBank/DDBJ databases">
        <authorList>
            <consortium name="DOE Joint Genome Institute"/>
            <person name="Mondo S.J."/>
            <person name="Kjaerbolling I."/>
            <person name="Vesth T.C."/>
            <person name="Frisvad J.C."/>
            <person name="Nybo J.L."/>
            <person name="Theobald S."/>
            <person name="Kuo A."/>
            <person name="Bowyer P."/>
            <person name="Matsuda Y."/>
            <person name="Lyhne E.K."/>
            <person name="Kogle M.E."/>
            <person name="Clum A."/>
            <person name="Lipzen A."/>
            <person name="Salamov A."/>
            <person name="Ngan C.Y."/>
            <person name="Daum C."/>
            <person name="Chiniquy J."/>
            <person name="Barry K."/>
            <person name="LaButti K."/>
            <person name="Haridas S."/>
            <person name="Simmons B.A."/>
            <person name="Magnuson J.K."/>
            <person name="Mortensen U.H."/>
            <person name="Larsen T.O."/>
            <person name="Grigoriev I.V."/>
            <person name="Baker S.E."/>
            <person name="Andersen M.R."/>
            <person name="Nordberg H.P."/>
            <person name="Cantor M.N."/>
            <person name="Hua S.X."/>
        </authorList>
    </citation>
    <scope>NUCLEOTIDE SEQUENCE [LARGE SCALE GENOMIC DNA]</scope>
    <source>
        <strain evidence="3">IBT 19404</strain>
    </source>
</reference>
<dbReference type="Proteomes" id="UP000235023">
    <property type="component" value="Unassembled WGS sequence"/>
</dbReference>
<proteinExistence type="predicted"/>
<name>A0A2J5HSH0_9EURO</name>
<accession>A0A2J5HSH0</accession>
<gene>
    <name evidence="2" type="ORF">BDW42DRAFT_171397</name>
</gene>
<dbReference type="AlphaFoldDB" id="A0A2J5HSH0"/>
<evidence type="ECO:0000313" key="2">
    <source>
        <dbReference type="EMBL" id="PLN80198.1"/>
    </source>
</evidence>
<feature type="region of interest" description="Disordered" evidence="1">
    <location>
        <begin position="1"/>
        <end position="75"/>
    </location>
</feature>
<organism evidence="2 3">
    <name type="scientific">Aspergillus taichungensis</name>
    <dbReference type="NCBI Taxonomy" id="482145"/>
    <lineage>
        <taxon>Eukaryota</taxon>
        <taxon>Fungi</taxon>
        <taxon>Dikarya</taxon>
        <taxon>Ascomycota</taxon>
        <taxon>Pezizomycotina</taxon>
        <taxon>Eurotiomycetes</taxon>
        <taxon>Eurotiomycetidae</taxon>
        <taxon>Eurotiales</taxon>
        <taxon>Aspergillaceae</taxon>
        <taxon>Aspergillus</taxon>
        <taxon>Aspergillus subgen. Circumdati</taxon>
    </lineage>
</organism>
<protein>
    <submittedName>
        <fullName evidence="2">Uncharacterized protein</fullName>
    </submittedName>
</protein>
<keyword evidence="3" id="KW-1185">Reference proteome</keyword>
<dbReference type="EMBL" id="KZ559550">
    <property type="protein sequence ID" value="PLN80198.1"/>
    <property type="molecule type" value="Genomic_DNA"/>
</dbReference>
<evidence type="ECO:0000256" key="1">
    <source>
        <dbReference type="SAM" id="MobiDB-lite"/>
    </source>
</evidence>
<evidence type="ECO:0000313" key="3">
    <source>
        <dbReference type="Proteomes" id="UP000235023"/>
    </source>
</evidence>